<keyword evidence="2" id="KW-1185">Reference proteome</keyword>
<reference evidence="1 2" key="1">
    <citation type="submission" date="2010-12" db="EMBL/GenBank/DDBJ databases">
        <authorList>
            <person name="Muzny D."/>
            <person name="Qin X."/>
            <person name="Deng J."/>
            <person name="Jiang H."/>
            <person name="Liu Y."/>
            <person name="Qu J."/>
            <person name="Song X.-Z."/>
            <person name="Zhang L."/>
            <person name="Thornton R."/>
            <person name="Coyle M."/>
            <person name="Francisco L."/>
            <person name="Jackson L."/>
            <person name="Javaid M."/>
            <person name="Korchina V."/>
            <person name="Kovar C."/>
            <person name="Mata R."/>
            <person name="Mathew T."/>
            <person name="Ngo R."/>
            <person name="Nguyen L."/>
            <person name="Nguyen N."/>
            <person name="Okwuonu G."/>
            <person name="Ongeri F."/>
            <person name="Pham C."/>
            <person name="Simmons D."/>
            <person name="Wilczek-Boney K."/>
            <person name="Hale W."/>
            <person name="Jakkamsetti A."/>
            <person name="Pham P."/>
            <person name="Ruth R."/>
            <person name="San Lucas F."/>
            <person name="Warren J."/>
            <person name="Zhang J."/>
            <person name="Zhao Z."/>
            <person name="Zhou C."/>
            <person name="Zhu D."/>
            <person name="Lee S."/>
            <person name="Bess C."/>
            <person name="Blankenburg K."/>
            <person name="Forbes L."/>
            <person name="Fu Q."/>
            <person name="Gubbala S."/>
            <person name="Hirani K."/>
            <person name="Jayaseelan J.C."/>
            <person name="Lara F."/>
            <person name="Munidasa M."/>
            <person name="Palculict T."/>
            <person name="Patil S."/>
            <person name="Pu L.-L."/>
            <person name="Saada N."/>
            <person name="Tang L."/>
            <person name="Weissenberger G."/>
            <person name="Zhu Y."/>
            <person name="Hemphill L."/>
            <person name="Shang Y."/>
            <person name="Youmans B."/>
            <person name="Ayvaz T."/>
            <person name="Ross M."/>
            <person name="Santibanez J."/>
            <person name="Aqrawi P."/>
            <person name="Gross S."/>
            <person name="Joshi V."/>
            <person name="Fowler G."/>
            <person name="Nazareth L."/>
            <person name="Reid J."/>
            <person name="Worley K."/>
            <person name="Petrosino J."/>
            <person name="Highlander S."/>
            <person name="Gibbs R."/>
        </authorList>
    </citation>
    <scope>NUCLEOTIDE SEQUENCE [LARGE SCALE GENOMIC DNA]</scope>
    <source>
        <strain evidence="1 2">ATCC 700641</strain>
    </source>
</reference>
<evidence type="ECO:0000313" key="2">
    <source>
        <dbReference type="Proteomes" id="UP000002814"/>
    </source>
</evidence>
<evidence type="ECO:0000313" key="1">
    <source>
        <dbReference type="EMBL" id="EFV98870.1"/>
    </source>
</evidence>
<dbReference type="HOGENOM" id="CLU_3239986_0_0_9"/>
<accession>E7SCE4</accession>
<dbReference type="Proteomes" id="UP000002814">
    <property type="component" value="Unassembled WGS sequence"/>
</dbReference>
<comment type="caution">
    <text evidence="1">The sequence shown here is derived from an EMBL/GenBank/DDBJ whole genome shotgun (WGS) entry which is preliminary data.</text>
</comment>
<sequence length="43" mass="4890">MLSPLIILLFIHYTLSFCSPQIFSKSCQVNKPTASSLFLKKMI</sequence>
<dbReference type="AlphaFoldDB" id="E7SCE4"/>
<name>E7SCE4_9STRE</name>
<proteinExistence type="predicted"/>
<protein>
    <submittedName>
        <fullName evidence="1">Uncharacterized protein</fullName>
    </submittedName>
</protein>
<gene>
    <name evidence="1" type="ORF">HMPREF9421_1782</name>
</gene>
<dbReference type="EMBL" id="AEQR01000020">
    <property type="protein sequence ID" value="EFV98870.1"/>
    <property type="molecule type" value="Genomic_DNA"/>
</dbReference>
<organism evidence="1 2">
    <name type="scientific">Streptococcus australis ATCC 700641</name>
    <dbReference type="NCBI Taxonomy" id="888833"/>
    <lineage>
        <taxon>Bacteria</taxon>
        <taxon>Bacillati</taxon>
        <taxon>Bacillota</taxon>
        <taxon>Bacilli</taxon>
        <taxon>Lactobacillales</taxon>
        <taxon>Streptococcaceae</taxon>
        <taxon>Streptococcus</taxon>
    </lineage>
</organism>